<dbReference type="SMART" id="SM00516">
    <property type="entry name" value="SEC14"/>
    <property type="match status" value="1"/>
</dbReference>
<dbReference type="Gene3D" id="3.40.525.10">
    <property type="entry name" value="CRAL-TRIO lipid binding domain"/>
    <property type="match status" value="1"/>
</dbReference>
<accession>A0A1Y1LMD7</accession>
<dbReference type="InterPro" id="IPR011074">
    <property type="entry name" value="CRAL/TRIO_N_dom"/>
</dbReference>
<dbReference type="GO" id="GO:1902936">
    <property type="term" value="F:phosphatidylinositol bisphosphate binding"/>
    <property type="evidence" value="ECO:0007669"/>
    <property type="project" value="TreeGrafter"/>
</dbReference>
<dbReference type="SMART" id="SM01100">
    <property type="entry name" value="CRAL_TRIO_N"/>
    <property type="match status" value="1"/>
</dbReference>
<dbReference type="OrthoDB" id="6682367at2759"/>
<feature type="domain" description="CRAL-TRIO" evidence="1">
    <location>
        <begin position="76"/>
        <end position="240"/>
    </location>
</feature>
<proteinExistence type="predicted"/>
<dbReference type="EMBL" id="GEZM01051567">
    <property type="protein sequence ID" value="JAV74799.1"/>
    <property type="molecule type" value="Transcribed_RNA"/>
</dbReference>
<dbReference type="Pfam" id="PF00650">
    <property type="entry name" value="CRAL_TRIO"/>
    <property type="match status" value="1"/>
</dbReference>
<dbReference type="PRINTS" id="PR00180">
    <property type="entry name" value="CRETINALDHBP"/>
</dbReference>
<dbReference type="GO" id="GO:0016020">
    <property type="term" value="C:membrane"/>
    <property type="evidence" value="ECO:0007669"/>
    <property type="project" value="TreeGrafter"/>
</dbReference>
<dbReference type="PROSITE" id="PS50191">
    <property type="entry name" value="CRAL_TRIO"/>
    <property type="match status" value="1"/>
</dbReference>
<dbReference type="InterPro" id="IPR036273">
    <property type="entry name" value="CRAL/TRIO_N_dom_sf"/>
</dbReference>
<dbReference type="RefSeq" id="XP_031358883.1">
    <property type="nucleotide sequence ID" value="XM_031503023.1"/>
</dbReference>
<dbReference type="PANTHER" id="PTHR10174">
    <property type="entry name" value="ALPHA-TOCOPHEROL TRANSFER PROTEIN-RELATED"/>
    <property type="match status" value="1"/>
</dbReference>
<dbReference type="AlphaFoldDB" id="A0A1Y1LMD7"/>
<evidence type="ECO:0000259" key="1">
    <source>
        <dbReference type="PROSITE" id="PS50191"/>
    </source>
</evidence>
<dbReference type="PANTHER" id="PTHR10174:SF222">
    <property type="entry name" value="GH10083P-RELATED"/>
    <property type="match status" value="1"/>
</dbReference>
<dbReference type="SUPFAM" id="SSF46938">
    <property type="entry name" value="CRAL/TRIO N-terminal domain"/>
    <property type="match status" value="1"/>
</dbReference>
<protein>
    <recommendedName>
        <fullName evidence="1">CRAL-TRIO domain-containing protein</fullName>
    </recommendedName>
</protein>
<reference evidence="2" key="1">
    <citation type="journal article" date="2016" name="Sci. Rep.">
        <title>Molecular characterization of firefly nuptial gifts: a multi-omics approach sheds light on postcopulatory sexual selection.</title>
        <authorList>
            <person name="Al-Wathiqui N."/>
            <person name="Fallon T.R."/>
            <person name="South A."/>
            <person name="Weng J.K."/>
            <person name="Lewis S.M."/>
        </authorList>
    </citation>
    <scope>NUCLEOTIDE SEQUENCE</scope>
</reference>
<dbReference type="Gene3D" id="1.10.8.20">
    <property type="entry name" value="N-terminal domain of phosphatidylinositol transfer protein sec14p"/>
    <property type="match status" value="1"/>
</dbReference>
<dbReference type="InterPro" id="IPR036865">
    <property type="entry name" value="CRAL-TRIO_dom_sf"/>
</dbReference>
<dbReference type="KEGG" id="ppyr:116182487"/>
<dbReference type="GeneID" id="116182487"/>
<dbReference type="SUPFAM" id="SSF52087">
    <property type="entry name" value="CRAL/TRIO domain"/>
    <property type="match status" value="1"/>
</dbReference>
<name>A0A1Y1LMD7_PHOPY</name>
<dbReference type="InterPro" id="IPR001251">
    <property type="entry name" value="CRAL-TRIO_dom"/>
</dbReference>
<evidence type="ECO:0000313" key="2">
    <source>
        <dbReference type="EMBL" id="JAV74799.1"/>
    </source>
</evidence>
<dbReference type="CDD" id="cd00170">
    <property type="entry name" value="SEC14"/>
    <property type="match status" value="1"/>
</dbReference>
<sequence>MTDFHKILEERSSDLEVIKKWMTKQPHLPSKIDDRFLVRFLRCCNYSLEKTKNLLDLCYTVRSQAPELFSNRDPACDAIENILNITDMVPLPKLTRENYKIFIYRLTDSDPEKYIFADALKTFLAVADLRLNFSDDFPDGEIPIFDMSGFTLKHLYKVQLPILKKYMVYTQEAHPVRLKQIHVVNVSPFLDKAMAIVKPFMKTEVSAMLHFHQPNSTTLYKYIPQELLPEEYGGRVGKISDIKAALIRKMCDNDSRNFFLDDSRWNVDESKRPVENKHGKQFFGLQGSFRTLTID</sequence>
<organism evidence="2">
    <name type="scientific">Photinus pyralis</name>
    <name type="common">Common eastern firefly</name>
    <name type="synonym">Lampyris pyralis</name>
    <dbReference type="NCBI Taxonomy" id="7054"/>
    <lineage>
        <taxon>Eukaryota</taxon>
        <taxon>Metazoa</taxon>
        <taxon>Ecdysozoa</taxon>
        <taxon>Arthropoda</taxon>
        <taxon>Hexapoda</taxon>
        <taxon>Insecta</taxon>
        <taxon>Pterygota</taxon>
        <taxon>Neoptera</taxon>
        <taxon>Endopterygota</taxon>
        <taxon>Coleoptera</taxon>
        <taxon>Polyphaga</taxon>
        <taxon>Elateriformia</taxon>
        <taxon>Elateroidea</taxon>
        <taxon>Lampyridae</taxon>
        <taxon>Lampyrinae</taxon>
        <taxon>Photinus</taxon>
    </lineage>
</organism>